<dbReference type="Pfam" id="PF04304">
    <property type="entry name" value="DUF454"/>
    <property type="match status" value="1"/>
</dbReference>
<dbReference type="PANTHER" id="PTHR35813">
    <property type="entry name" value="INNER MEMBRANE PROTEIN YBAN"/>
    <property type="match status" value="1"/>
</dbReference>
<dbReference type="InterPro" id="IPR007401">
    <property type="entry name" value="DUF454"/>
</dbReference>
<dbReference type="EMBL" id="NRRL01000141">
    <property type="protein sequence ID" value="MBK1671066.1"/>
    <property type="molecule type" value="Genomic_DNA"/>
</dbReference>
<evidence type="ECO:0008006" key="4">
    <source>
        <dbReference type="Google" id="ProtNLM"/>
    </source>
</evidence>
<gene>
    <name evidence="2" type="ORF">CKO28_23960</name>
</gene>
<keyword evidence="1" id="KW-0472">Membrane</keyword>
<accession>A0ABS1DM17</accession>
<feature type="transmembrane region" description="Helical" evidence="1">
    <location>
        <begin position="110"/>
        <end position="128"/>
    </location>
</feature>
<dbReference type="RefSeq" id="WP_200343524.1">
    <property type="nucleotide sequence ID" value="NZ_NRRL01000141.1"/>
</dbReference>
<evidence type="ECO:0000313" key="2">
    <source>
        <dbReference type="EMBL" id="MBK1671066.1"/>
    </source>
</evidence>
<sequence length="135" mass="14498">MSVPEQERQQLATPATRWLWLALGHCAVGVGAVGAFVPLLPTTPLMLLAAWAYARSSPALRHWLHSHPRFGSYIRVWQVEGAIPTRAKVFAVVAMAVSFAIAWHGGAGPYALLALAATLTCVSLYVATRPAPRDA</sequence>
<keyword evidence="1" id="KW-1133">Transmembrane helix</keyword>
<feature type="transmembrane region" description="Helical" evidence="1">
    <location>
        <begin position="18"/>
        <end position="39"/>
    </location>
</feature>
<dbReference type="PIRSF" id="PIRSF016789">
    <property type="entry name" value="DUF454"/>
    <property type="match status" value="1"/>
</dbReference>
<dbReference type="Proteomes" id="UP001296873">
    <property type="component" value="Unassembled WGS sequence"/>
</dbReference>
<organism evidence="2 3">
    <name type="scientific">Rhodovibrio sodomensis</name>
    <dbReference type="NCBI Taxonomy" id="1088"/>
    <lineage>
        <taxon>Bacteria</taxon>
        <taxon>Pseudomonadati</taxon>
        <taxon>Pseudomonadota</taxon>
        <taxon>Alphaproteobacteria</taxon>
        <taxon>Rhodospirillales</taxon>
        <taxon>Rhodovibrionaceae</taxon>
        <taxon>Rhodovibrio</taxon>
    </lineage>
</organism>
<evidence type="ECO:0000313" key="3">
    <source>
        <dbReference type="Proteomes" id="UP001296873"/>
    </source>
</evidence>
<dbReference type="PANTHER" id="PTHR35813:SF1">
    <property type="entry name" value="INNER MEMBRANE PROTEIN YBAN"/>
    <property type="match status" value="1"/>
</dbReference>
<keyword evidence="1" id="KW-0812">Transmembrane</keyword>
<evidence type="ECO:0000256" key="1">
    <source>
        <dbReference type="SAM" id="Phobius"/>
    </source>
</evidence>
<keyword evidence="3" id="KW-1185">Reference proteome</keyword>
<protein>
    <recommendedName>
        <fullName evidence="4">DUF454 domain-containing protein</fullName>
    </recommendedName>
</protein>
<name>A0ABS1DM17_9PROT</name>
<proteinExistence type="predicted"/>
<reference evidence="2 3" key="1">
    <citation type="journal article" date="2020" name="Microorganisms">
        <title>Osmotic Adaptation and Compatible Solute Biosynthesis of Phototrophic Bacteria as Revealed from Genome Analyses.</title>
        <authorList>
            <person name="Imhoff J.F."/>
            <person name="Rahn T."/>
            <person name="Kunzel S."/>
            <person name="Keller A."/>
            <person name="Neulinger S.C."/>
        </authorList>
    </citation>
    <scope>NUCLEOTIDE SEQUENCE [LARGE SCALE GENOMIC DNA]</scope>
    <source>
        <strain evidence="2 3">DSM 9895</strain>
    </source>
</reference>
<comment type="caution">
    <text evidence="2">The sequence shown here is derived from an EMBL/GenBank/DDBJ whole genome shotgun (WGS) entry which is preliminary data.</text>
</comment>